<gene>
    <name evidence="1" type="ORF">FHS83_000583</name>
</gene>
<dbReference type="Proteomes" id="UP000570514">
    <property type="component" value="Unassembled WGS sequence"/>
</dbReference>
<sequence>MPPSAGQFAALGCEKRWECVVLQPAMLFGRPEVDNLK</sequence>
<protein>
    <submittedName>
        <fullName evidence="1">Uncharacterized protein</fullName>
    </submittedName>
</protein>
<comment type="caution">
    <text evidence="1">The sequence shown here is derived from an EMBL/GenBank/DDBJ whole genome shotgun (WGS) entry which is preliminary data.</text>
</comment>
<reference evidence="1 2" key="1">
    <citation type="submission" date="2020-03" db="EMBL/GenBank/DDBJ databases">
        <title>Genomic Encyclopedia of Type Strains, Phase IV (KMG-IV): sequencing the most valuable type-strain genomes for metagenomic binning, comparative biology and taxonomic classification.</title>
        <authorList>
            <person name="Goeker M."/>
        </authorList>
    </citation>
    <scope>NUCLEOTIDE SEQUENCE [LARGE SCALE GENOMIC DNA]</scope>
    <source>
        <strain evidence="1 2">DSM 19867</strain>
    </source>
</reference>
<accession>A0A846MVM1</accession>
<organism evidence="1 2">
    <name type="scientific">Rhizomicrobium palustre</name>
    <dbReference type="NCBI Taxonomy" id="189966"/>
    <lineage>
        <taxon>Bacteria</taxon>
        <taxon>Pseudomonadati</taxon>
        <taxon>Pseudomonadota</taxon>
        <taxon>Alphaproteobacteria</taxon>
        <taxon>Micropepsales</taxon>
        <taxon>Micropepsaceae</taxon>
        <taxon>Rhizomicrobium</taxon>
    </lineage>
</organism>
<evidence type="ECO:0000313" key="2">
    <source>
        <dbReference type="Proteomes" id="UP000570514"/>
    </source>
</evidence>
<proteinExistence type="predicted"/>
<name>A0A846MVM1_9PROT</name>
<evidence type="ECO:0000313" key="1">
    <source>
        <dbReference type="EMBL" id="NIK87265.1"/>
    </source>
</evidence>
<keyword evidence="2" id="KW-1185">Reference proteome</keyword>
<dbReference type="AlphaFoldDB" id="A0A846MVM1"/>
<dbReference type="EMBL" id="JAASRM010000001">
    <property type="protein sequence ID" value="NIK87265.1"/>
    <property type="molecule type" value="Genomic_DNA"/>
</dbReference>